<dbReference type="GO" id="GO:0032259">
    <property type="term" value="P:methylation"/>
    <property type="evidence" value="ECO:0007669"/>
    <property type="project" value="UniProtKB-KW"/>
</dbReference>
<dbReference type="Proteomes" id="UP000248882">
    <property type="component" value="Unassembled WGS sequence"/>
</dbReference>
<evidence type="ECO:0000256" key="3">
    <source>
        <dbReference type="ARBA" id="ARBA00022679"/>
    </source>
</evidence>
<evidence type="ECO:0000259" key="6">
    <source>
        <dbReference type="Pfam" id="PF20465"/>
    </source>
</evidence>
<gene>
    <name evidence="10" type="ORF">LV85_00746</name>
</gene>
<evidence type="ECO:0000256" key="1">
    <source>
        <dbReference type="ARBA" id="ARBA00011900"/>
    </source>
</evidence>
<feature type="domain" description="MmeI-like target recognition" evidence="7">
    <location>
        <begin position="622"/>
        <end position="821"/>
    </location>
</feature>
<dbReference type="Pfam" id="PF20467">
    <property type="entry name" value="MmeI_C"/>
    <property type="match status" value="1"/>
</dbReference>
<evidence type="ECO:0000313" key="11">
    <source>
        <dbReference type="Proteomes" id="UP000248882"/>
    </source>
</evidence>
<feature type="domain" description="MmeI-like C-terminal" evidence="8">
    <location>
        <begin position="823"/>
        <end position="900"/>
    </location>
</feature>
<dbReference type="SUPFAM" id="SSF53335">
    <property type="entry name" value="S-adenosyl-L-methionine-dependent methyltransferases"/>
    <property type="match status" value="1"/>
</dbReference>
<dbReference type="PANTHER" id="PTHR33841:SF1">
    <property type="entry name" value="DNA METHYLTRANSFERASE A"/>
    <property type="match status" value="1"/>
</dbReference>
<comment type="catalytic activity">
    <reaction evidence="4">
        <text>a 2'-deoxyadenosine in DNA + S-adenosyl-L-methionine = an N(6)-methyl-2'-deoxyadenosine in DNA + S-adenosyl-L-homocysteine + H(+)</text>
        <dbReference type="Rhea" id="RHEA:15197"/>
        <dbReference type="Rhea" id="RHEA-COMP:12418"/>
        <dbReference type="Rhea" id="RHEA-COMP:12419"/>
        <dbReference type="ChEBI" id="CHEBI:15378"/>
        <dbReference type="ChEBI" id="CHEBI:57856"/>
        <dbReference type="ChEBI" id="CHEBI:59789"/>
        <dbReference type="ChEBI" id="CHEBI:90615"/>
        <dbReference type="ChEBI" id="CHEBI:90616"/>
        <dbReference type="EC" id="2.1.1.72"/>
    </reaction>
</comment>
<dbReference type="PANTHER" id="PTHR33841">
    <property type="entry name" value="DNA METHYLTRANSFERASE YEEA-RELATED"/>
    <property type="match status" value="1"/>
</dbReference>
<dbReference type="Pfam" id="PF20465">
    <property type="entry name" value="MmeI_hel"/>
    <property type="match status" value="1"/>
</dbReference>
<dbReference type="Pfam" id="PF20466">
    <property type="entry name" value="MmeI_TRD"/>
    <property type="match status" value="1"/>
</dbReference>
<dbReference type="AlphaFoldDB" id="A0A2W7R7I4"/>
<dbReference type="InterPro" id="IPR046818">
    <property type="entry name" value="MmeI_C"/>
</dbReference>
<accession>A0A2W7R7I4</accession>
<evidence type="ECO:0000256" key="2">
    <source>
        <dbReference type="ARBA" id="ARBA00022603"/>
    </source>
</evidence>
<evidence type="ECO:0000259" key="5">
    <source>
        <dbReference type="Pfam" id="PF20464"/>
    </source>
</evidence>
<dbReference type="GO" id="GO:0009007">
    <property type="term" value="F:site-specific DNA-methyltransferase (adenine-specific) activity"/>
    <property type="evidence" value="ECO:0007669"/>
    <property type="project" value="UniProtKB-EC"/>
</dbReference>
<sequence>MNIAQIESNLQNLIKSFSKETFIYDLLLAYGLPKASITRLQKGNLNLSKSEGEISWKKKLRFQEEYSADLHLTISELAQSIKHEERFVIVTDYELFLAIDSKTGEKLDIELAELPKHFDFFLPWAGMEKAQHRNENPADVKAAERMAKLFDEIKKDNPVKTEEDSHALNVFLTRLLFCFFAEDTHIFQDGQFTNAISSHTAVDGHDLRSYLESLFEVLNTASKGRKDLPAYLNAFPYVNGGLFKDSFQVPEFSRKSRQLIIDAGEMNWKDINPDIFGSMFQGVIDPEKRGSLGAHYTSVPNIMKVIEPLFLDELKEELEKAKHNPKKLNELLYRLSKIKIFDPACGSGNFLIIAYKELRRLEIAIIHHLQDLQKAAAGFNSKSEQLSFIPKAQLSLAASFQVELFSRIQLSQFFGVEIDDFAHEIAQLSLWLAEHQMNVEFYREFGKTSPTLPLKEAGKIVCGNACRLKWEKVCPKKEGDEIYILGNPPYLGKKEQLVNHKLDMQLVFNSQDGFKNLDYISIWFFLAAKYCSNTPKCKAAFVSTNSICQGEQVGNFWILIFSQNIEIIFAHTSFMWKNSAKSNAGVAVVIVGISAKNGSIKKIYSSGKIIQTQEISPYLTSGTTTIVTKRSRPLSQIPEMTNGSMANDDGNFFIDHEEYIQLPSHLKVYFRQILGARELFYSFKRYALWLKDEDIEKALEIDLIKSIVNKVAKYRAGSTREATRKLANTSHLFGEIRHKSGQALIIPGLSAEKRDYIPIDFLTNGEIVSNLAQVIFDFDPWLFSLLSSRLNIVWVRATSGYFKKDLRYSPVLSYNNFPVPYISDQRKQEITQCVFRILEERERHSEKTLAQLYDPDKMPAGLREAHRQNDLAIERCYRSRPFESDEERLEYLFKLYEKMIAEEKVKDSLFEKEKKGRKVKK</sequence>
<evidence type="ECO:0000259" key="7">
    <source>
        <dbReference type="Pfam" id="PF20466"/>
    </source>
</evidence>
<dbReference type="InterPro" id="IPR029063">
    <property type="entry name" value="SAM-dependent_MTases_sf"/>
</dbReference>
<keyword evidence="2" id="KW-0489">Methyltransferase</keyword>
<feature type="domain" description="MmeI-like N-terminal" evidence="5">
    <location>
        <begin position="1"/>
        <end position="156"/>
    </location>
</feature>
<evidence type="ECO:0000259" key="8">
    <source>
        <dbReference type="Pfam" id="PF20467"/>
    </source>
</evidence>
<evidence type="ECO:0000313" key="10">
    <source>
        <dbReference type="EMBL" id="PZX56813.1"/>
    </source>
</evidence>
<dbReference type="InterPro" id="IPR050953">
    <property type="entry name" value="N4_N6_ade-DNA_methylase"/>
</dbReference>
<dbReference type="Gene3D" id="3.40.50.150">
    <property type="entry name" value="Vaccinia Virus protein VP39"/>
    <property type="match status" value="1"/>
</dbReference>
<evidence type="ECO:0000259" key="9">
    <source>
        <dbReference type="Pfam" id="PF20473"/>
    </source>
</evidence>
<dbReference type="Pfam" id="PF20464">
    <property type="entry name" value="MmeI_N"/>
    <property type="match status" value="1"/>
</dbReference>
<evidence type="ECO:0000256" key="4">
    <source>
        <dbReference type="ARBA" id="ARBA00047942"/>
    </source>
</evidence>
<dbReference type="Pfam" id="PF20473">
    <property type="entry name" value="MmeI_Mtase"/>
    <property type="match status" value="1"/>
</dbReference>
<protein>
    <recommendedName>
        <fullName evidence="1">site-specific DNA-methyltransferase (adenine-specific)</fullName>
        <ecNumber evidence="1">2.1.1.72</ecNumber>
    </recommendedName>
</protein>
<dbReference type="InterPro" id="IPR046820">
    <property type="entry name" value="MmeI_TRD"/>
</dbReference>
<dbReference type="EC" id="2.1.1.72" evidence="1"/>
<reference evidence="10 11" key="1">
    <citation type="submission" date="2018-06" db="EMBL/GenBank/DDBJ databases">
        <title>Genomic Encyclopedia of Archaeal and Bacterial Type Strains, Phase II (KMG-II): from individual species to whole genera.</title>
        <authorList>
            <person name="Goeker M."/>
        </authorList>
    </citation>
    <scope>NUCLEOTIDE SEQUENCE [LARGE SCALE GENOMIC DNA]</scope>
    <source>
        <strain evidence="10 11">DSM 19830</strain>
    </source>
</reference>
<keyword evidence="11" id="KW-1185">Reference proteome</keyword>
<comment type="caution">
    <text evidence="10">The sequence shown here is derived from an EMBL/GenBank/DDBJ whole genome shotgun (WGS) entry which is preliminary data.</text>
</comment>
<name>A0A2W7R7I4_9BACT</name>
<dbReference type="InterPro" id="IPR046817">
    <property type="entry name" value="MmeI_N"/>
</dbReference>
<dbReference type="InterPro" id="IPR046816">
    <property type="entry name" value="MmeI_Mtase"/>
</dbReference>
<organism evidence="10 11">
    <name type="scientific">Algoriphagus chordae</name>
    <dbReference type="NCBI Taxonomy" id="237019"/>
    <lineage>
        <taxon>Bacteria</taxon>
        <taxon>Pseudomonadati</taxon>
        <taxon>Bacteroidota</taxon>
        <taxon>Cytophagia</taxon>
        <taxon>Cytophagales</taxon>
        <taxon>Cyclobacteriaceae</taxon>
        <taxon>Algoriphagus</taxon>
    </lineage>
</organism>
<dbReference type="OrthoDB" id="32195at2"/>
<keyword evidence="3" id="KW-0808">Transferase</keyword>
<dbReference type="InterPro" id="IPR046819">
    <property type="entry name" value="MmeI_hel"/>
</dbReference>
<dbReference type="EMBL" id="QKZT01000002">
    <property type="protein sequence ID" value="PZX56813.1"/>
    <property type="molecule type" value="Genomic_DNA"/>
</dbReference>
<dbReference type="RefSeq" id="WP_111316825.1">
    <property type="nucleotide sequence ID" value="NZ_QKZT01000002.1"/>
</dbReference>
<feature type="domain" description="MmeI-like DNA-methyltransferase" evidence="9">
    <location>
        <begin position="318"/>
        <end position="604"/>
    </location>
</feature>
<feature type="domain" description="MmeI-like helicase spacer" evidence="6">
    <location>
        <begin position="166"/>
        <end position="243"/>
    </location>
</feature>
<proteinExistence type="predicted"/>